<comment type="caution">
    <text evidence="3">The sequence shown here is derived from an EMBL/GenBank/DDBJ whole genome shotgun (WGS) entry which is preliminary data.</text>
</comment>
<evidence type="ECO:0000313" key="3">
    <source>
        <dbReference type="EMBL" id="TDR48708.1"/>
    </source>
</evidence>
<sequence length="407" mass="45019">MNCRHCATVLEQVFLDLGSAPPSNAFLDAAALNEPESWFPLKLYVCDACRLVQVDEVQSAANLFAPDYVYFSSYSRSWLEHARRYVDQAVPRLGLGAGSLVVEIASNDGYLLQYVAARGIPCVGIEPTLGTAEAARARGIDTVVEFFGRRFAEYFVAQRGRADLIIANNVLAHVPELDDFVAGIALALADGGSVTLEFPHLVQLVAQRQFDTVYHEHFSYFSFYTVERVLAAHGLRIWDVEHLPTHGGSLRIWATHVQDTRSELGSVAALRAAEAAVGVPQADYYRDFQQQADAVKHGLLEFLLQQRRRGLRVAAYGAAAKGNTLLNYAGVRSDLLPYVVDASPHKQGRYLPGSRIPVVGEARLREDRPDLILILPWNLREEITAQLAYARDWGARFVIAVPEIVVS</sequence>
<proteinExistence type="predicted"/>
<keyword evidence="3" id="KW-0489">Methyltransferase</keyword>
<evidence type="ECO:0000259" key="1">
    <source>
        <dbReference type="Pfam" id="PF08421"/>
    </source>
</evidence>
<dbReference type="Proteomes" id="UP000295293">
    <property type="component" value="Unassembled WGS sequence"/>
</dbReference>
<organism evidence="3 4">
    <name type="scientific">Tahibacter aquaticus</name>
    <dbReference type="NCBI Taxonomy" id="520092"/>
    <lineage>
        <taxon>Bacteria</taxon>
        <taxon>Pseudomonadati</taxon>
        <taxon>Pseudomonadota</taxon>
        <taxon>Gammaproteobacteria</taxon>
        <taxon>Lysobacterales</taxon>
        <taxon>Rhodanobacteraceae</taxon>
        <taxon>Tahibacter</taxon>
    </lineage>
</organism>
<dbReference type="Gene3D" id="3.40.50.720">
    <property type="entry name" value="NAD(P)-binding Rossmann-like Domain"/>
    <property type="match status" value="1"/>
</dbReference>
<dbReference type="SUPFAM" id="SSF53335">
    <property type="entry name" value="S-adenosyl-L-methionine-dependent methyltransferases"/>
    <property type="match status" value="1"/>
</dbReference>
<dbReference type="OrthoDB" id="9815644at2"/>
<dbReference type="InterPro" id="IPR038576">
    <property type="entry name" value="Methyltransf_Zn-bd_dom_put_sf"/>
</dbReference>
<dbReference type="InterPro" id="IPR013630">
    <property type="entry name" value="Methyltransf_Zn-bd_dom_put"/>
</dbReference>
<dbReference type="GO" id="GO:0008168">
    <property type="term" value="F:methyltransferase activity"/>
    <property type="evidence" value="ECO:0007669"/>
    <property type="project" value="UniProtKB-KW"/>
</dbReference>
<gene>
    <name evidence="3" type="ORF">DFR29_101331</name>
</gene>
<dbReference type="Gene3D" id="6.20.50.110">
    <property type="entry name" value="Methyltransferase, zinc-binding domain"/>
    <property type="match status" value="1"/>
</dbReference>
<dbReference type="Pfam" id="PF08484">
    <property type="entry name" value="Methyltransf_14"/>
    <property type="match status" value="1"/>
</dbReference>
<dbReference type="Gene3D" id="3.40.50.150">
    <property type="entry name" value="Vaccinia Virus protein VP39"/>
    <property type="match status" value="1"/>
</dbReference>
<dbReference type="CDD" id="cd02440">
    <property type="entry name" value="AdoMet_MTases"/>
    <property type="match status" value="1"/>
</dbReference>
<accession>A0A4R6Z9V7</accession>
<dbReference type="EMBL" id="SNZH01000001">
    <property type="protein sequence ID" value="TDR48708.1"/>
    <property type="molecule type" value="Genomic_DNA"/>
</dbReference>
<dbReference type="RefSeq" id="WP_133816819.1">
    <property type="nucleotide sequence ID" value="NZ_SNZH01000001.1"/>
</dbReference>
<dbReference type="InterPro" id="IPR029063">
    <property type="entry name" value="SAM-dependent_MTases_sf"/>
</dbReference>
<protein>
    <submittedName>
        <fullName evidence="3">Methyltransferase family protein</fullName>
    </submittedName>
</protein>
<reference evidence="3 4" key="1">
    <citation type="submission" date="2019-03" db="EMBL/GenBank/DDBJ databases">
        <title>Genomic Encyclopedia of Type Strains, Phase IV (KMG-IV): sequencing the most valuable type-strain genomes for metagenomic binning, comparative biology and taxonomic classification.</title>
        <authorList>
            <person name="Goeker M."/>
        </authorList>
    </citation>
    <scope>NUCLEOTIDE SEQUENCE [LARGE SCALE GENOMIC DNA]</scope>
    <source>
        <strain evidence="3 4">DSM 21667</strain>
    </source>
</reference>
<feature type="domain" description="C-methyltransferase" evidence="2">
    <location>
        <begin position="244"/>
        <end position="402"/>
    </location>
</feature>
<name>A0A4R6Z9V7_9GAMM</name>
<feature type="domain" description="Methyltransferase putative zinc binding" evidence="1">
    <location>
        <begin position="3"/>
        <end position="64"/>
    </location>
</feature>
<keyword evidence="3" id="KW-0808">Transferase</keyword>
<dbReference type="InterPro" id="IPR013691">
    <property type="entry name" value="MeTrfase_14"/>
</dbReference>
<evidence type="ECO:0000313" key="4">
    <source>
        <dbReference type="Proteomes" id="UP000295293"/>
    </source>
</evidence>
<dbReference type="AlphaFoldDB" id="A0A4R6Z9V7"/>
<dbReference type="GO" id="GO:0032259">
    <property type="term" value="P:methylation"/>
    <property type="evidence" value="ECO:0007669"/>
    <property type="project" value="UniProtKB-KW"/>
</dbReference>
<dbReference type="PANTHER" id="PTHR43861">
    <property type="entry name" value="TRANS-ACONITATE 2-METHYLTRANSFERASE-RELATED"/>
    <property type="match status" value="1"/>
</dbReference>
<dbReference type="Pfam" id="PF13489">
    <property type="entry name" value="Methyltransf_23"/>
    <property type="match status" value="1"/>
</dbReference>
<evidence type="ECO:0000259" key="2">
    <source>
        <dbReference type="Pfam" id="PF08484"/>
    </source>
</evidence>
<dbReference type="PANTHER" id="PTHR43861:SF5">
    <property type="entry name" value="BLL5978 PROTEIN"/>
    <property type="match status" value="1"/>
</dbReference>
<keyword evidence="4" id="KW-1185">Reference proteome</keyword>
<dbReference type="Pfam" id="PF08421">
    <property type="entry name" value="Methyltransf_13"/>
    <property type="match status" value="1"/>
</dbReference>